<gene>
    <name evidence="1" type="ORF">AXG55_07195</name>
</gene>
<evidence type="ECO:0000313" key="2">
    <source>
        <dbReference type="Proteomes" id="UP000184731"/>
    </source>
</evidence>
<dbReference type="Proteomes" id="UP000184731">
    <property type="component" value="Chromosome"/>
</dbReference>
<proteinExistence type="predicted"/>
<dbReference type="STRING" id="1915309.AXG55_07195"/>
<name>A0A1L4D0H0_9BACT</name>
<protein>
    <recommendedName>
        <fullName evidence="3">DUF3025 domain-containing protein</fullName>
    </recommendedName>
</protein>
<reference evidence="1 2" key="1">
    <citation type="submission" date="2016-10" db="EMBL/GenBank/DDBJ databases">
        <title>Silvanigrella aquatica sp. nov., isolated from a freshwater lake located in the Black Forest, Germany, description of Silvanigrellaceae fam. nov., Silvanigrellales ord. nov., reclassification of the order Bdellovibrionales in the class Oligoflexia, reclassification of the families Bacteriovoracaceae and Halobacteriovoraceae in the new order Bacteriovoracales ord. nov., and reclassification of the family Pseudobacteriovoracaceae in the order Oligoflexiales.</title>
        <authorList>
            <person name="Hahn M.W."/>
            <person name="Schmidt J."/>
            <person name="Koll U."/>
            <person name="Rohde M."/>
            <person name="Verbag S."/>
            <person name="Pitt A."/>
            <person name="Nakai R."/>
            <person name="Naganuma T."/>
            <person name="Lang E."/>
        </authorList>
    </citation>
    <scope>NUCLEOTIDE SEQUENCE [LARGE SCALE GENOMIC DNA]</scope>
    <source>
        <strain evidence="1 2">MWH-Nonnen-W8red</strain>
    </source>
</reference>
<keyword evidence="2" id="KW-1185">Reference proteome</keyword>
<evidence type="ECO:0008006" key="3">
    <source>
        <dbReference type="Google" id="ProtNLM"/>
    </source>
</evidence>
<evidence type="ECO:0000313" key="1">
    <source>
        <dbReference type="EMBL" id="APJ03701.1"/>
    </source>
</evidence>
<dbReference type="Pfam" id="PF11227">
    <property type="entry name" value="DUF3025"/>
    <property type="match status" value="1"/>
</dbReference>
<sequence length="264" mass="31231">MAHPNELRVEKKGHHTSQLTYRKWDPQFLGCSELFFPIMPYGKIFSNSKDWPTLNELNNFKPHEVESWSGHKIRFVLQKGRHSDEGFEALYEPRIFLKGEVRTRLQNWHDFFNAQIWYAFPKTKAALNMRQFISFDERAEFPWKSSPLTRMREQDYMTMFDEGGCIIACSTHKSLPFVFGHAVYERMIKGDFEISMCTIQIPCENSFFELNIESQNKILDLKLSKILANRDIYYNNTPFFTCPLEVAHKIFVTKKWQSPFPSSK</sequence>
<dbReference type="KEGG" id="saqi:AXG55_07195"/>
<organism evidence="1 2">
    <name type="scientific">Silvanigrella aquatica</name>
    <dbReference type="NCBI Taxonomy" id="1915309"/>
    <lineage>
        <taxon>Bacteria</taxon>
        <taxon>Pseudomonadati</taxon>
        <taxon>Bdellovibrionota</taxon>
        <taxon>Oligoflexia</taxon>
        <taxon>Silvanigrellales</taxon>
        <taxon>Silvanigrellaceae</taxon>
        <taxon>Silvanigrella</taxon>
    </lineage>
</organism>
<dbReference type="AlphaFoldDB" id="A0A1L4D0H0"/>
<dbReference type="RefSeq" id="WP_233231058.1">
    <property type="nucleotide sequence ID" value="NZ_CP017834.1"/>
</dbReference>
<dbReference type="InterPro" id="IPR021390">
    <property type="entry name" value="DUF3025"/>
</dbReference>
<dbReference type="EMBL" id="CP017834">
    <property type="protein sequence ID" value="APJ03701.1"/>
    <property type="molecule type" value="Genomic_DNA"/>
</dbReference>
<accession>A0A1L4D0H0</accession>